<dbReference type="RefSeq" id="WP_079588794.1">
    <property type="nucleotide sequence ID" value="NZ_FUYN01000001.1"/>
</dbReference>
<dbReference type="InterPro" id="IPR036374">
    <property type="entry name" value="OxRdtase_Mopterin-bd_sf"/>
</dbReference>
<evidence type="ECO:0000313" key="3">
    <source>
        <dbReference type="Proteomes" id="UP000243406"/>
    </source>
</evidence>
<accession>A0A1T5A932</accession>
<dbReference type="Pfam" id="PF00174">
    <property type="entry name" value="Oxidored_molyb"/>
    <property type="match status" value="1"/>
</dbReference>
<name>A0A1T5A932_9FIRM</name>
<proteinExistence type="predicted"/>
<dbReference type="Proteomes" id="UP000243406">
    <property type="component" value="Unassembled WGS sequence"/>
</dbReference>
<dbReference type="EMBL" id="FUYN01000001">
    <property type="protein sequence ID" value="SKB31193.1"/>
    <property type="molecule type" value="Genomic_DNA"/>
</dbReference>
<keyword evidence="3" id="KW-1185">Reference proteome</keyword>
<evidence type="ECO:0000259" key="1">
    <source>
        <dbReference type="Pfam" id="PF00174"/>
    </source>
</evidence>
<dbReference type="InterPro" id="IPR000572">
    <property type="entry name" value="OxRdtase_Mopterin-bd_dom"/>
</dbReference>
<organism evidence="2 3">
    <name type="scientific">Acetoanaerobium noterae</name>
    <dbReference type="NCBI Taxonomy" id="745369"/>
    <lineage>
        <taxon>Bacteria</taxon>
        <taxon>Bacillati</taxon>
        <taxon>Bacillota</taxon>
        <taxon>Clostridia</taxon>
        <taxon>Peptostreptococcales</taxon>
        <taxon>Filifactoraceae</taxon>
        <taxon>Acetoanaerobium</taxon>
    </lineage>
</organism>
<gene>
    <name evidence="2" type="ORF">SAMN02745120_0859</name>
</gene>
<evidence type="ECO:0000313" key="2">
    <source>
        <dbReference type="EMBL" id="SKB31193.1"/>
    </source>
</evidence>
<protein>
    <submittedName>
        <fullName evidence="2">Oxidoreductase molybdopterin binding domain-containing protein</fullName>
    </submittedName>
</protein>
<feature type="domain" description="Oxidoreductase molybdopterin-binding" evidence="1">
    <location>
        <begin position="75"/>
        <end position="172"/>
    </location>
</feature>
<sequence length="173" mass="19788">MHKKNFAVICIFLCLFVAVWISLKLNQPNIEEQKKLLENAEILLLANQQEYLIGLNDLMEIGEEEFTSVLDTSSTNPTNHKYTGVQLKNILSHYQIDLDESSALVLSGMDNYSVAYTTEEILKNNHVYIVFKEDDSYLGSKENGGRGPYESIVVADDFSNRRCKWLTRIECVK</sequence>
<dbReference type="SUPFAM" id="SSF56524">
    <property type="entry name" value="Oxidoreductase molybdopterin-binding domain"/>
    <property type="match status" value="1"/>
</dbReference>
<dbReference type="AlphaFoldDB" id="A0A1T5A932"/>
<dbReference type="Gene3D" id="3.90.420.10">
    <property type="entry name" value="Oxidoreductase, molybdopterin-binding domain"/>
    <property type="match status" value="1"/>
</dbReference>
<dbReference type="OrthoDB" id="1708196at2"/>
<reference evidence="3" key="1">
    <citation type="submission" date="2017-02" db="EMBL/GenBank/DDBJ databases">
        <authorList>
            <person name="Varghese N."/>
            <person name="Submissions S."/>
        </authorList>
    </citation>
    <scope>NUCLEOTIDE SEQUENCE [LARGE SCALE GENOMIC DNA]</scope>
    <source>
        <strain evidence="3">ATCC 35199</strain>
    </source>
</reference>